<dbReference type="PANTHER" id="PTHR35564">
    <property type="match status" value="1"/>
</dbReference>
<reference evidence="3 5" key="2">
    <citation type="submission" date="2020-05" db="EMBL/GenBank/DDBJ databases">
        <title>First description outside Europe of the emergent pathogen for shellfish aquaculture Vibrio europaeus.</title>
        <authorList>
            <person name="Dubert J."/>
            <person name="Rojas R."/>
        </authorList>
    </citation>
    <scope>NUCLEOTIDE SEQUENCE [LARGE SCALE GENOMIC DNA]</scope>
    <source>
        <strain evidence="3 5">NPI-1</strain>
        <plasmid evidence="3">pVEu</plasmid>
        <plasmid evidence="5">pveu</plasmid>
    </source>
</reference>
<reference evidence="1" key="3">
    <citation type="submission" date="2022-11" db="EMBL/GenBank/DDBJ databases">
        <title>Role of the vibriolysin VemA secreted by the emergent pathogen Vibrio europaeus in the colonization of Manila clam mucus.</title>
        <authorList>
            <person name="Martinez C."/>
            <person name="Rodriguez S."/>
            <person name="Vences A."/>
            <person name="Barja J.L."/>
            <person name="Toranzo A.E."/>
            <person name="Dubert J."/>
        </authorList>
    </citation>
    <scope>NUCLEOTIDE SEQUENCE</scope>
    <source>
        <strain evidence="1">3454</strain>
    </source>
</reference>
<evidence type="ECO:0000313" key="4">
    <source>
        <dbReference type="Proteomes" id="UP000094761"/>
    </source>
</evidence>
<evidence type="ECO:0000313" key="6">
    <source>
        <dbReference type="Proteomes" id="UP001150001"/>
    </source>
</evidence>
<dbReference type="EMBL" id="LUAX01000008">
    <property type="protein sequence ID" value="OAM96783.1"/>
    <property type="molecule type" value="Genomic_DNA"/>
</dbReference>
<dbReference type="RefSeq" id="WP_069669787.1">
    <property type="nucleotide sequence ID" value="NZ_CP053542.1"/>
</dbReference>
<proteinExistence type="predicted"/>
<geneLocation type="plasmid" evidence="2">
    <name>p251_like</name>
</geneLocation>
<evidence type="ECO:0000313" key="5">
    <source>
        <dbReference type="Proteomes" id="UP000501443"/>
    </source>
</evidence>
<dbReference type="GeneID" id="78078814"/>
<protein>
    <submittedName>
        <fullName evidence="2">Type VI secretion protein VasB-1</fullName>
    </submittedName>
    <submittedName>
        <fullName evidence="1">Type VI secretion system baseplate subunit TssG</fullName>
    </submittedName>
</protein>
<dbReference type="AlphaFoldDB" id="A0A178J3Z3"/>
<dbReference type="Proteomes" id="UP000094761">
    <property type="component" value="Unassembled WGS sequence"/>
</dbReference>
<reference evidence="2 4" key="1">
    <citation type="submission" date="2016-03" db="EMBL/GenBank/DDBJ databases">
        <title>Draft genome sequence of the Vibrio tubiashii subs. europaeus.</title>
        <authorList>
            <person name="Spinard E."/>
            <person name="Dubert J."/>
            <person name="Nelson D.R."/>
            <person name="Barja J.L."/>
        </authorList>
    </citation>
    <scope>NUCLEOTIDE SEQUENCE [LARGE SCALE GENOMIC DNA]</scope>
    <source>
        <strain evidence="4">PP-638</strain>
        <strain evidence="2">PP2-638</strain>
        <plasmid evidence="2">p251_like</plasmid>
    </source>
</reference>
<keyword evidence="6" id="KW-1185">Reference proteome</keyword>
<geneLocation type="plasmid" evidence="5">
    <name>pveu</name>
</geneLocation>
<dbReference type="Pfam" id="PF06996">
    <property type="entry name" value="T6SS_TssG"/>
    <property type="match status" value="1"/>
</dbReference>
<name>A0A178J3Z3_9VIBR</name>
<geneLocation type="plasmid" evidence="3">
    <name>pVEu</name>
</geneLocation>
<dbReference type="EMBL" id="JAPFIT010000033">
    <property type="protein sequence ID" value="MDC5743485.1"/>
    <property type="molecule type" value="Genomic_DNA"/>
</dbReference>
<dbReference type="InterPro" id="IPR010732">
    <property type="entry name" value="T6SS_TssG-like"/>
</dbReference>
<gene>
    <name evidence="2" type="ORF">AZ468_24140</name>
    <name evidence="3" type="ORF">HOO69_16315</name>
    <name evidence="1" type="ORF">OPW20_25830</name>
</gene>
<dbReference type="PANTHER" id="PTHR35564:SF4">
    <property type="entry name" value="CYTOPLASMIC PROTEIN"/>
    <property type="match status" value="1"/>
</dbReference>
<evidence type="ECO:0000313" key="3">
    <source>
        <dbReference type="EMBL" id="QJY38138.1"/>
    </source>
</evidence>
<sequence length="327" mass="36719">MQESIVSRLTSGGFAGQLEKAWQMFKHQAHLAGQRPEVRFKAEVLPAYYQTQVSQVTSDRAGTFIVSTSVAALSGNGGAMPRAMYSGALSARFERGDEAACDFFDTFNNRYYRLHCETEQKHDLAYQVEEEHFHWNQHRQSMTGMLSSLAGQTGEMRAIPEDHLVQYTGLLGLKLTCPLALKALLEDYFDAEFDIARSGLEYLPLTECSLTQIGQSGQNQQLGIGALAGKSTPMLGHKLAIKICPRNYAHYLAIRHDEKMIHAIDHMVRSYMGVNTKFALYMKVRSQYLPRVTLSSDHQKALRIGQSAWMDNQSTQPQFVEMPLAKS</sequence>
<organism evidence="2 4">
    <name type="scientific">Vibrio europaeus</name>
    <dbReference type="NCBI Taxonomy" id="300876"/>
    <lineage>
        <taxon>Bacteria</taxon>
        <taxon>Pseudomonadati</taxon>
        <taxon>Pseudomonadota</taxon>
        <taxon>Gammaproteobacteria</taxon>
        <taxon>Vibrionales</taxon>
        <taxon>Vibrionaceae</taxon>
        <taxon>Vibrio</taxon>
        <taxon>Vibrio oreintalis group</taxon>
    </lineage>
</organism>
<dbReference type="Proteomes" id="UP000501443">
    <property type="component" value="Plasmid pveu"/>
</dbReference>
<dbReference type="OrthoDB" id="6191374at2"/>
<dbReference type="EMBL" id="CP053542">
    <property type="protein sequence ID" value="QJY38138.1"/>
    <property type="molecule type" value="Genomic_DNA"/>
</dbReference>
<dbReference type="Proteomes" id="UP001150001">
    <property type="component" value="Unassembled WGS sequence"/>
</dbReference>
<evidence type="ECO:0000313" key="1">
    <source>
        <dbReference type="EMBL" id="MDC5743485.1"/>
    </source>
</evidence>
<keyword evidence="2" id="KW-0614">Plasmid</keyword>
<evidence type="ECO:0000313" key="2">
    <source>
        <dbReference type="EMBL" id="OAM96783.1"/>
    </source>
</evidence>
<accession>A0A178J3Z3</accession>